<dbReference type="Proteomes" id="UP000255192">
    <property type="component" value="Unassembled WGS sequence"/>
</dbReference>
<dbReference type="PROSITE" id="PS50893">
    <property type="entry name" value="ABC_TRANSPORTER_2"/>
    <property type="match status" value="2"/>
</dbReference>
<evidence type="ECO:0000256" key="1">
    <source>
        <dbReference type="ARBA" id="ARBA00022741"/>
    </source>
</evidence>
<dbReference type="EMBL" id="UGMD01000002">
    <property type="protein sequence ID" value="STU76546.1"/>
    <property type="molecule type" value="Genomic_DNA"/>
</dbReference>
<evidence type="ECO:0000259" key="3">
    <source>
        <dbReference type="PROSITE" id="PS50893"/>
    </source>
</evidence>
<organism evidence="4 5">
    <name type="scientific">Klebsiella pneumoniae</name>
    <dbReference type="NCBI Taxonomy" id="573"/>
    <lineage>
        <taxon>Bacteria</taxon>
        <taxon>Pseudomonadati</taxon>
        <taxon>Pseudomonadota</taxon>
        <taxon>Gammaproteobacteria</taxon>
        <taxon>Enterobacterales</taxon>
        <taxon>Enterobacteriaceae</taxon>
        <taxon>Klebsiella/Raoultella group</taxon>
        <taxon>Klebsiella</taxon>
        <taxon>Klebsiella pneumoniae complex</taxon>
    </lineage>
</organism>
<accession>A0A377ZQI7</accession>
<dbReference type="InterPro" id="IPR003593">
    <property type="entry name" value="AAA+_ATPase"/>
</dbReference>
<dbReference type="Pfam" id="PF00005">
    <property type="entry name" value="ABC_tran"/>
    <property type="match status" value="2"/>
</dbReference>
<keyword evidence="2" id="KW-0067">ATP-binding</keyword>
<sequence>MKLTPQDTSPPVALLEHVGQQFGATIALRDISLAIPARRMVGLIGPDGVGKSSLLSLIAGARIIEQGNVMVLGGDMRDVHHRREVCPKIAWMPQGLGKNLYHTLSVYENVDFFARLFGHDKAERELRINELLQSTGLAPFRDRPAGKLSGGMKQKLGLCCALIHDPQLLILDEPTTGVDPLSRAQFWELIDSIRQRQPAMSVLVATAYMEEAERFDWLVAMNAGEVLATGSAAELKAQTGSQTLEQAFIALLPEAQRQAHRAVVIPPRDSREEEIAIEARGLTMRFGNFVAVDHVNFRIARGEIFGFLGSNGCGKSTTMKMLTGLLPASEGEAWLFGQPVDPKDIATRQRVGYMSQAFSLYSELTVRQNLELHARLFHIPDGEIPGRVAEMCERFMLTEVEDALPADLPLGIRQRLSLAVAVIHRPEMLILDEPTSGVDPVARDMFWQLMVDLARQDQVTIFISTHFMNEAERCDRISLMHAGKVLASDTPQALVEQRGSKQPGRGVYRLA</sequence>
<feature type="domain" description="ABC transporter" evidence="3">
    <location>
        <begin position="13"/>
        <end position="248"/>
    </location>
</feature>
<evidence type="ECO:0000313" key="4">
    <source>
        <dbReference type="EMBL" id="STU76546.1"/>
    </source>
</evidence>
<keyword evidence="1" id="KW-0547">Nucleotide-binding</keyword>
<dbReference type="InterPro" id="IPR027417">
    <property type="entry name" value="P-loop_NTPase"/>
</dbReference>
<name>A0A377ZQI7_KLEPN</name>
<dbReference type="Gene3D" id="3.40.50.300">
    <property type="entry name" value="P-loop containing nucleotide triphosphate hydrolases"/>
    <property type="match status" value="2"/>
</dbReference>
<dbReference type="CDD" id="cd03230">
    <property type="entry name" value="ABC_DR_subfamily_A"/>
    <property type="match status" value="2"/>
</dbReference>
<dbReference type="PROSITE" id="PS00211">
    <property type="entry name" value="ABC_TRANSPORTER_1"/>
    <property type="match status" value="1"/>
</dbReference>
<protein>
    <submittedName>
        <fullName evidence="4">Multidrug ABC transporter permease</fullName>
    </submittedName>
</protein>
<dbReference type="GO" id="GO:0005524">
    <property type="term" value="F:ATP binding"/>
    <property type="evidence" value="ECO:0007669"/>
    <property type="project" value="UniProtKB-KW"/>
</dbReference>
<gene>
    <name evidence="4" type="primary">ybhF_1</name>
    <name evidence="4" type="ORF">NCTC204_01079</name>
</gene>
<feature type="domain" description="ABC transporter" evidence="3">
    <location>
        <begin position="277"/>
        <end position="507"/>
    </location>
</feature>
<dbReference type="PANTHER" id="PTHR43038">
    <property type="entry name" value="ATP-BINDING CASSETTE, SUB-FAMILY H, MEMBER 1"/>
    <property type="match status" value="1"/>
</dbReference>
<dbReference type="InterPro" id="IPR017871">
    <property type="entry name" value="ABC_transporter-like_CS"/>
</dbReference>
<dbReference type="AlphaFoldDB" id="A0A377ZQI7"/>
<dbReference type="SMART" id="SM00382">
    <property type="entry name" value="AAA"/>
    <property type="match status" value="2"/>
</dbReference>
<dbReference type="InterPro" id="IPR003439">
    <property type="entry name" value="ABC_transporter-like_ATP-bd"/>
</dbReference>
<reference evidence="4 5" key="1">
    <citation type="submission" date="2018-06" db="EMBL/GenBank/DDBJ databases">
        <authorList>
            <consortium name="Pathogen Informatics"/>
            <person name="Doyle S."/>
        </authorList>
    </citation>
    <scope>NUCLEOTIDE SEQUENCE [LARGE SCALE GENOMIC DNA]</scope>
    <source>
        <strain evidence="4 5">NCTC204</strain>
    </source>
</reference>
<evidence type="ECO:0000313" key="5">
    <source>
        <dbReference type="Proteomes" id="UP000255192"/>
    </source>
</evidence>
<dbReference type="PANTHER" id="PTHR43038:SF4">
    <property type="entry name" value="RIBOSOME-ASSOCIATED ATPASE"/>
    <property type="match status" value="1"/>
</dbReference>
<proteinExistence type="predicted"/>
<dbReference type="SUPFAM" id="SSF52540">
    <property type="entry name" value="P-loop containing nucleoside triphosphate hydrolases"/>
    <property type="match status" value="2"/>
</dbReference>
<dbReference type="GO" id="GO:0016887">
    <property type="term" value="F:ATP hydrolysis activity"/>
    <property type="evidence" value="ECO:0007669"/>
    <property type="project" value="InterPro"/>
</dbReference>
<evidence type="ECO:0000256" key="2">
    <source>
        <dbReference type="ARBA" id="ARBA00022840"/>
    </source>
</evidence>